<protein>
    <submittedName>
        <fullName evidence="1">Uncharacterized protein</fullName>
    </submittedName>
</protein>
<reference evidence="1" key="1">
    <citation type="submission" date="2019-08" db="EMBL/GenBank/DDBJ databases">
        <authorList>
            <person name="Kucharzyk K."/>
            <person name="Murdoch R.W."/>
            <person name="Higgins S."/>
            <person name="Loffler F."/>
        </authorList>
    </citation>
    <scope>NUCLEOTIDE SEQUENCE</scope>
</reference>
<name>A0A645CAP9_9ZZZZ</name>
<gene>
    <name evidence="1" type="ORF">SDC9_120963</name>
</gene>
<comment type="caution">
    <text evidence="1">The sequence shown here is derived from an EMBL/GenBank/DDBJ whole genome shotgun (WGS) entry which is preliminary data.</text>
</comment>
<accession>A0A645CAP9</accession>
<sequence length="62" mass="7358">MSIYEKCKSCKNKKDLYANTPLEMYNYCNHCCWHPDKQFDKKFDGVELTGTDHYEQEEGATK</sequence>
<proteinExistence type="predicted"/>
<dbReference type="AlphaFoldDB" id="A0A645CAP9"/>
<dbReference type="EMBL" id="VSSQ01025680">
    <property type="protein sequence ID" value="MPM73978.1"/>
    <property type="molecule type" value="Genomic_DNA"/>
</dbReference>
<evidence type="ECO:0000313" key="1">
    <source>
        <dbReference type="EMBL" id="MPM73978.1"/>
    </source>
</evidence>
<organism evidence="1">
    <name type="scientific">bioreactor metagenome</name>
    <dbReference type="NCBI Taxonomy" id="1076179"/>
    <lineage>
        <taxon>unclassified sequences</taxon>
        <taxon>metagenomes</taxon>
        <taxon>ecological metagenomes</taxon>
    </lineage>
</organism>